<evidence type="ECO:0000313" key="1">
    <source>
        <dbReference type="EMBL" id="TWF52279.1"/>
    </source>
</evidence>
<sequence length="132" mass="14895">MIAQIPKTKPQDTDFDDWVVATYEDVGSFTMLFVLVSIGETKVEMLRSAYLHVVGDELRWPDMVALFAGARVPWSGAVFYRAGREGLVEDGEAKARLAALVRKLHEDRSLIRDGEFFNADGLRLSIEEIRPH</sequence>
<dbReference type="Proteomes" id="UP000320653">
    <property type="component" value="Unassembled WGS sequence"/>
</dbReference>
<organism evidence="1 2">
    <name type="scientific">Neorhizobium alkalisoli</name>
    <dbReference type="NCBI Taxonomy" id="528178"/>
    <lineage>
        <taxon>Bacteria</taxon>
        <taxon>Pseudomonadati</taxon>
        <taxon>Pseudomonadota</taxon>
        <taxon>Alphaproteobacteria</taxon>
        <taxon>Hyphomicrobiales</taxon>
        <taxon>Rhizobiaceae</taxon>
        <taxon>Rhizobium/Agrobacterium group</taxon>
        <taxon>Neorhizobium</taxon>
    </lineage>
</organism>
<comment type="caution">
    <text evidence="1">The sequence shown here is derived from an EMBL/GenBank/DDBJ whole genome shotgun (WGS) entry which is preliminary data.</text>
</comment>
<evidence type="ECO:0000313" key="2">
    <source>
        <dbReference type="Proteomes" id="UP000320653"/>
    </source>
</evidence>
<gene>
    <name evidence="1" type="ORF">FHW37_105379</name>
</gene>
<protein>
    <submittedName>
        <fullName evidence="1">Uncharacterized protein</fullName>
    </submittedName>
</protein>
<reference evidence="1 2" key="1">
    <citation type="submission" date="2019-06" db="EMBL/GenBank/DDBJ databases">
        <title>Sorghum-associated microbial communities from plants grown in Nebraska, USA.</title>
        <authorList>
            <person name="Schachtman D."/>
        </authorList>
    </citation>
    <scope>NUCLEOTIDE SEQUENCE [LARGE SCALE GENOMIC DNA]</scope>
    <source>
        <strain evidence="1 2">1225</strain>
    </source>
</reference>
<accession>A0A561QPL4</accession>
<dbReference type="AlphaFoldDB" id="A0A561QPL4"/>
<keyword evidence="2" id="KW-1185">Reference proteome</keyword>
<proteinExistence type="predicted"/>
<dbReference type="RefSeq" id="WP_246690851.1">
    <property type="nucleotide sequence ID" value="NZ_VIWP01000005.1"/>
</dbReference>
<name>A0A561QPL4_9HYPH</name>
<dbReference type="EMBL" id="VIWP01000005">
    <property type="protein sequence ID" value="TWF52279.1"/>
    <property type="molecule type" value="Genomic_DNA"/>
</dbReference>